<dbReference type="Proteomes" id="UP001187192">
    <property type="component" value="Unassembled WGS sequence"/>
</dbReference>
<evidence type="ECO:0000256" key="5">
    <source>
        <dbReference type="ARBA" id="ARBA00023054"/>
    </source>
</evidence>
<dbReference type="PANTHER" id="PTHR31246">
    <property type="entry name" value="MICROTUBULE-ASSOCIATED PROTEIN 70-2"/>
    <property type="match status" value="1"/>
</dbReference>
<sequence length="279" mass="31314">MPVKQWLEERRLMQAEMQRLRDKLTVSERTAKAEAQLKEKLKLRLKTLEDGLKHVSSFSNNLNAFCGLPRTEKSSNILGFLTSTGGLRKRSTSQPRGSTFSRNTPLQQANAENETAVGELKGANNLRKKNTAGENVLKKGLWASRNKIVDIGEKENTEMKANTIINNSDPIASGELKSKGSDKEAATNSDSEDMVSGFLYDRLQKEVISLRKFCEAKENDLNTKDQEIKTLMKKVEALAKSMEVESKRLKRDAAAREREAASAKLDDNRKNRVINSSKR</sequence>
<protein>
    <submittedName>
        <fullName evidence="9">Uncharacterized protein</fullName>
    </submittedName>
</protein>
<accession>A0AA88CZH1</accession>
<keyword evidence="6" id="KW-0206">Cytoskeleton</keyword>
<evidence type="ECO:0000256" key="6">
    <source>
        <dbReference type="ARBA" id="ARBA00023212"/>
    </source>
</evidence>
<evidence type="ECO:0000256" key="7">
    <source>
        <dbReference type="SAM" id="Coils"/>
    </source>
</evidence>
<keyword evidence="4" id="KW-0493">Microtubule</keyword>
<dbReference type="PANTHER" id="PTHR31246:SF5">
    <property type="entry name" value="MICROTUBULE-ASSOCIATED PROTEIN 70-5"/>
    <property type="match status" value="1"/>
</dbReference>
<feature type="region of interest" description="Disordered" evidence="8">
    <location>
        <begin position="85"/>
        <end position="126"/>
    </location>
</feature>
<dbReference type="GO" id="GO:0007010">
    <property type="term" value="P:cytoskeleton organization"/>
    <property type="evidence" value="ECO:0007669"/>
    <property type="project" value="InterPro"/>
</dbReference>
<dbReference type="GO" id="GO:0005874">
    <property type="term" value="C:microtubule"/>
    <property type="evidence" value="ECO:0007669"/>
    <property type="project" value="UniProtKB-KW"/>
</dbReference>
<keyword evidence="3" id="KW-0963">Cytoplasm</keyword>
<name>A0AA88CZH1_FICCA</name>
<feature type="region of interest" description="Disordered" evidence="8">
    <location>
        <begin position="246"/>
        <end position="279"/>
    </location>
</feature>
<dbReference type="InterPro" id="IPR009768">
    <property type="entry name" value="MAP70"/>
</dbReference>
<feature type="coiled-coil region" evidence="7">
    <location>
        <begin position="3"/>
        <end position="30"/>
    </location>
</feature>
<comment type="caution">
    <text evidence="9">The sequence shown here is derived from an EMBL/GenBank/DDBJ whole genome shotgun (WGS) entry which is preliminary data.</text>
</comment>
<dbReference type="GO" id="GO:0008017">
    <property type="term" value="F:microtubule binding"/>
    <property type="evidence" value="ECO:0007669"/>
    <property type="project" value="InterPro"/>
</dbReference>
<dbReference type="EMBL" id="BTGU01000006">
    <property type="protein sequence ID" value="GMN36626.1"/>
    <property type="molecule type" value="Genomic_DNA"/>
</dbReference>
<comment type="similarity">
    <text evidence="2">Belongs to the MAP70 family.</text>
</comment>
<keyword evidence="5 7" id="KW-0175">Coiled coil</keyword>
<feature type="compositionally biased region" description="Basic and acidic residues" evidence="8">
    <location>
        <begin position="176"/>
        <end position="185"/>
    </location>
</feature>
<proteinExistence type="inferred from homology"/>
<evidence type="ECO:0000256" key="1">
    <source>
        <dbReference type="ARBA" id="ARBA00004245"/>
    </source>
</evidence>
<evidence type="ECO:0000313" key="9">
    <source>
        <dbReference type="EMBL" id="GMN36626.1"/>
    </source>
</evidence>
<comment type="subcellular location">
    <subcellularLocation>
        <location evidence="1">Cytoplasm</location>
        <location evidence="1">Cytoskeleton</location>
    </subcellularLocation>
</comment>
<evidence type="ECO:0000256" key="4">
    <source>
        <dbReference type="ARBA" id="ARBA00022701"/>
    </source>
</evidence>
<organism evidence="9 10">
    <name type="scientific">Ficus carica</name>
    <name type="common">Common fig</name>
    <dbReference type="NCBI Taxonomy" id="3494"/>
    <lineage>
        <taxon>Eukaryota</taxon>
        <taxon>Viridiplantae</taxon>
        <taxon>Streptophyta</taxon>
        <taxon>Embryophyta</taxon>
        <taxon>Tracheophyta</taxon>
        <taxon>Spermatophyta</taxon>
        <taxon>Magnoliopsida</taxon>
        <taxon>eudicotyledons</taxon>
        <taxon>Gunneridae</taxon>
        <taxon>Pentapetalae</taxon>
        <taxon>rosids</taxon>
        <taxon>fabids</taxon>
        <taxon>Rosales</taxon>
        <taxon>Moraceae</taxon>
        <taxon>Ficeae</taxon>
        <taxon>Ficus</taxon>
    </lineage>
</organism>
<evidence type="ECO:0000256" key="8">
    <source>
        <dbReference type="SAM" id="MobiDB-lite"/>
    </source>
</evidence>
<evidence type="ECO:0000256" key="3">
    <source>
        <dbReference type="ARBA" id="ARBA00022490"/>
    </source>
</evidence>
<dbReference type="Pfam" id="PF07058">
    <property type="entry name" value="MAP70"/>
    <property type="match status" value="1"/>
</dbReference>
<evidence type="ECO:0000256" key="2">
    <source>
        <dbReference type="ARBA" id="ARBA00008825"/>
    </source>
</evidence>
<feature type="compositionally biased region" description="Polar residues" evidence="8">
    <location>
        <begin position="92"/>
        <end position="113"/>
    </location>
</feature>
<evidence type="ECO:0000313" key="10">
    <source>
        <dbReference type="Proteomes" id="UP001187192"/>
    </source>
</evidence>
<feature type="region of interest" description="Disordered" evidence="8">
    <location>
        <begin position="168"/>
        <end position="191"/>
    </location>
</feature>
<dbReference type="AlphaFoldDB" id="A0AA88CZH1"/>
<keyword evidence="10" id="KW-1185">Reference proteome</keyword>
<feature type="compositionally biased region" description="Basic and acidic residues" evidence="8">
    <location>
        <begin position="246"/>
        <end position="270"/>
    </location>
</feature>
<gene>
    <name evidence="9" type="ORF">TIFTF001_006158</name>
</gene>
<reference evidence="9" key="1">
    <citation type="submission" date="2023-07" db="EMBL/GenBank/DDBJ databases">
        <title>draft genome sequence of fig (Ficus carica).</title>
        <authorList>
            <person name="Takahashi T."/>
            <person name="Nishimura K."/>
        </authorList>
    </citation>
    <scope>NUCLEOTIDE SEQUENCE</scope>
</reference>